<evidence type="ECO:0000313" key="5">
    <source>
        <dbReference type="Proteomes" id="UP001187471"/>
    </source>
</evidence>
<accession>A0AA88UA74</accession>
<dbReference type="Gene3D" id="3.30.160.60">
    <property type="entry name" value="Classic Zinc Finger"/>
    <property type="match status" value="1"/>
</dbReference>
<feature type="domain" description="C2H2-type" evidence="3">
    <location>
        <begin position="93"/>
        <end position="120"/>
    </location>
</feature>
<evidence type="ECO:0000259" key="3">
    <source>
        <dbReference type="PROSITE" id="PS50157"/>
    </source>
</evidence>
<keyword evidence="5" id="KW-1185">Reference proteome</keyword>
<proteinExistence type="predicted"/>
<dbReference type="InterPro" id="IPR013087">
    <property type="entry name" value="Znf_C2H2_type"/>
</dbReference>
<evidence type="ECO:0000256" key="2">
    <source>
        <dbReference type="SAM" id="MobiDB-lite"/>
    </source>
</evidence>
<sequence length="210" mass="23388">MPPFLFKIEQAVPLLQDSIPQLFPKNFFKLEGAMVFHGEEKDDGGSKTSENDEMGEGDNNMGEWLSLSLNRNGSFSGKGSNTPPSKASKNKVFSCKFCMRKFYSSQALGGHQNAHKRERGETKKYSSSSMAQSLGVHPHSLVIVNKPSRELGTTNAVARFDDGNSLSSDVAWRQFMVEEATDLTWPGSFHVDKVPKHALDRHKLDLNLRL</sequence>
<protein>
    <recommendedName>
        <fullName evidence="3">C2H2-type domain-containing protein</fullName>
    </recommendedName>
</protein>
<dbReference type="InterPro" id="IPR036236">
    <property type="entry name" value="Znf_C2H2_sf"/>
</dbReference>
<organism evidence="4 5">
    <name type="scientific">Escallonia rubra</name>
    <dbReference type="NCBI Taxonomy" id="112253"/>
    <lineage>
        <taxon>Eukaryota</taxon>
        <taxon>Viridiplantae</taxon>
        <taxon>Streptophyta</taxon>
        <taxon>Embryophyta</taxon>
        <taxon>Tracheophyta</taxon>
        <taxon>Spermatophyta</taxon>
        <taxon>Magnoliopsida</taxon>
        <taxon>eudicotyledons</taxon>
        <taxon>Gunneridae</taxon>
        <taxon>Pentapetalae</taxon>
        <taxon>asterids</taxon>
        <taxon>campanulids</taxon>
        <taxon>Escalloniales</taxon>
        <taxon>Escalloniaceae</taxon>
        <taxon>Escallonia</taxon>
    </lineage>
</organism>
<dbReference type="EMBL" id="JAVXUO010003001">
    <property type="protein sequence ID" value="KAK2967652.1"/>
    <property type="molecule type" value="Genomic_DNA"/>
</dbReference>
<dbReference type="SUPFAM" id="SSF57667">
    <property type="entry name" value="beta-beta-alpha zinc fingers"/>
    <property type="match status" value="1"/>
</dbReference>
<dbReference type="PANTHER" id="PTHR47593">
    <property type="entry name" value="ZINC FINGER PROTEIN 4-LIKE"/>
    <property type="match status" value="1"/>
</dbReference>
<keyword evidence="1" id="KW-0863">Zinc-finger</keyword>
<reference evidence="4" key="1">
    <citation type="submission" date="2022-12" db="EMBL/GenBank/DDBJ databases">
        <title>Draft genome assemblies for two species of Escallonia (Escalloniales).</title>
        <authorList>
            <person name="Chanderbali A."/>
            <person name="Dervinis C."/>
            <person name="Anghel I."/>
            <person name="Soltis D."/>
            <person name="Soltis P."/>
            <person name="Zapata F."/>
        </authorList>
    </citation>
    <scope>NUCLEOTIDE SEQUENCE</scope>
    <source>
        <strain evidence="4">UCBG92.1500</strain>
        <tissue evidence="4">Leaf</tissue>
    </source>
</reference>
<dbReference type="PROSITE" id="PS00028">
    <property type="entry name" value="ZINC_FINGER_C2H2_1"/>
    <property type="match status" value="1"/>
</dbReference>
<keyword evidence="1" id="KW-0862">Zinc</keyword>
<evidence type="ECO:0000256" key="1">
    <source>
        <dbReference type="PROSITE-ProRule" id="PRU00042"/>
    </source>
</evidence>
<feature type="region of interest" description="Disordered" evidence="2">
    <location>
        <begin position="38"/>
        <end position="63"/>
    </location>
</feature>
<keyword evidence="1" id="KW-0479">Metal-binding</keyword>
<gene>
    <name evidence="4" type="ORF">RJ640_030523</name>
</gene>
<evidence type="ECO:0000313" key="4">
    <source>
        <dbReference type="EMBL" id="KAK2967652.1"/>
    </source>
</evidence>
<dbReference type="AlphaFoldDB" id="A0AA88UA74"/>
<name>A0AA88UA74_9ASTE</name>
<comment type="caution">
    <text evidence="4">The sequence shown here is derived from an EMBL/GenBank/DDBJ whole genome shotgun (WGS) entry which is preliminary data.</text>
</comment>
<dbReference type="InterPro" id="IPR053266">
    <property type="entry name" value="Zinc_finger_protein_7"/>
</dbReference>
<dbReference type="PROSITE" id="PS50157">
    <property type="entry name" value="ZINC_FINGER_C2H2_2"/>
    <property type="match status" value="1"/>
</dbReference>
<dbReference type="PANTHER" id="PTHR47593:SF9">
    <property type="entry name" value="C2H2-TYPE DOMAIN-CONTAINING PROTEIN"/>
    <property type="match status" value="1"/>
</dbReference>
<dbReference type="Proteomes" id="UP001187471">
    <property type="component" value="Unassembled WGS sequence"/>
</dbReference>
<dbReference type="GO" id="GO:0008270">
    <property type="term" value="F:zinc ion binding"/>
    <property type="evidence" value="ECO:0007669"/>
    <property type="project" value="UniProtKB-KW"/>
</dbReference>